<keyword evidence="2" id="KW-0472">Membrane</keyword>
<proteinExistence type="predicted"/>
<keyword evidence="2" id="KW-0812">Transmembrane</keyword>
<dbReference type="STRING" id="390807.SAMN04488095_2417"/>
<evidence type="ECO:0000256" key="1">
    <source>
        <dbReference type="SAM" id="MobiDB-lite"/>
    </source>
</evidence>
<evidence type="ECO:0000313" key="4">
    <source>
        <dbReference type="Proteomes" id="UP000199110"/>
    </source>
</evidence>
<dbReference type="AlphaFoldDB" id="A0A1I3Q4W7"/>
<feature type="region of interest" description="Disordered" evidence="1">
    <location>
        <begin position="278"/>
        <end position="298"/>
    </location>
</feature>
<name>A0A1I3Q4W7_9RHOB</name>
<dbReference type="Proteomes" id="UP000199110">
    <property type="component" value="Unassembled WGS sequence"/>
</dbReference>
<organism evidence="3 4">
    <name type="scientific">Jannaschia pohangensis</name>
    <dbReference type="NCBI Taxonomy" id="390807"/>
    <lineage>
        <taxon>Bacteria</taxon>
        <taxon>Pseudomonadati</taxon>
        <taxon>Pseudomonadota</taxon>
        <taxon>Alphaproteobacteria</taxon>
        <taxon>Rhodobacterales</taxon>
        <taxon>Roseobacteraceae</taxon>
        <taxon>Jannaschia</taxon>
    </lineage>
</organism>
<keyword evidence="2" id="KW-1133">Transmembrane helix</keyword>
<keyword evidence="4" id="KW-1185">Reference proteome</keyword>
<gene>
    <name evidence="3" type="ORF">SAMN04488095_2417</name>
</gene>
<sequence length="298" mass="32892">MFDTIIYRLWRLRRRILVATVLSAGPGLLIAPTAPFVVLHAVAMLALWSWHAVRFPRASAEALVYGVYWGMSYGLCAALPLLTDKPFHPLLLILFPIVFLSLAAVFAFIFQKTQWQPRARQVTLRGHRVSTLTREALRAGTDIRASATETRGVRESLRPGLLDVTEQFTVIDVETGNLTTITLNSTVSIEVDTPDCQACVHVFENRSEPVQTVLSFADHKAGSILTFEQVCHWTSDDAICFWLGDGTRDFLVRIVDQAEGAAPRAICLQPVDSMSDAIGRIGGPGTPPNRRIGRGPWG</sequence>
<reference evidence="3 4" key="1">
    <citation type="submission" date="2016-10" db="EMBL/GenBank/DDBJ databases">
        <authorList>
            <person name="de Groot N.N."/>
        </authorList>
    </citation>
    <scope>NUCLEOTIDE SEQUENCE [LARGE SCALE GENOMIC DNA]</scope>
    <source>
        <strain evidence="3 4">DSM 19073</strain>
    </source>
</reference>
<dbReference type="EMBL" id="FORA01000003">
    <property type="protein sequence ID" value="SFJ28908.1"/>
    <property type="molecule type" value="Genomic_DNA"/>
</dbReference>
<accession>A0A1I3Q4W7</accession>
<dbReference type="OrthoDB" id="7649737at2"/>
<feature type="transmembrane region" description="Helical" evidence="2">
    <location>
        <begin position="89"/>
        <end position="110"/>
    </location>
</feature>
<evidence type="ECO:0000313" key="3">
    <source>
        <dbReference type="EMBL" id="SFJ28908.1"/>
    </source>
</evidence>
<feature type="transmembrane region" description="Helical" evidence="2">
    <location>
        <begin position="62"/>
        <end position="83"/>
    </location>
</feature>
<evidence type="ECO:0000256" key="2">
    <source>
        <dbReference type="SAM" id="Phobius"/>
    </source>
</evidence>
<dbReference type="RefSeq" id="WP_092780851.1">
    <property type="nucleotide sequence ID" value="NZ_FORA01000003.1"/>
</dbReference>
<protein>
    <submittedName>
        <fullName evidence="3">Uncharacterized protein</fullName>
    </submittedName>
</protein>